<dbReference type="SMART" id="SM00043">
    <property type="entry name" value="CY"/>
    <property type="match status" value="1"/>
</dbReference>
<sequence>MQSLIVFSCALSVAMAGLPGGFTQQEASDPKHLSLIVLTCALSVAMAGPPVAGGFMQQKASDPEHLEKVWRGVKGLNEGSNDGANHLIPIKVVSAKSQVVAGTRWEYEVLVGESECSRGTVAASQLSKDKCTLKAGGARSLYKIVLWEKPWENFEQFSVEKIRSVAATEQI</sequence>
<evidence type="ECO:0000256" key="3">
    <source>
        <dbReference type="ARBA" id="ARBA00022704"/>
    </source>
</evidence>
<evidence type="ECO:0000313" key="4">
    <source>
        <dbReference type="EnsemblMetazoa" id="PPA29069.1"/>
    </source>
</evidence>
<accession>A0A8R1UJE5</accession>
<dbReference type="CDD" id="cd00042">
    <property type="entry name" value="CY"/>
    <property type="match status" value="1"/>
</dbReference>
<keyword evidence="2" id="KW-0646">Protease inhibitor</keyword>
<proteinExistence type="inferred from homology"/>
<comment type="similarity">
    <text evidence="1">Belongs to the cystatin family.</text>
</comment>
<keyword evidence="5" id="KW-1185">Reference proteome</keyword>
<keyword evidence="3" id="KW-0789">Thiol protease inhibitor</keyword>
<dbReference type="Gene3D" id="3.10.450.10">
    <property type="match status" value="1"/>
</dbReference>
<reference evidence="4" key="2">
    <citation type="submission" date="2022-06" db="UniProtKB">
        <authorList>
            <consortium name="EnsemblMetazoa"/>
        </authorList>
    </citation>
    <scope>IDENTIFICATION</scope>
    <source>
        <strain evidence="4">PS312</strain>
    </source>
</reference>
<evidence type="ECO:0000313" key="5">
    <source>
        <dbReference type="Proteomes" id="UP000005239"/>
    </source>
</evidence>
<dbReference type="PANTHER" id="PTHR46186:SF2">
    <property type="entry name" value="CYSTATIN"/>
    <property type="match status" value="1"/>
</dbReference>
<protein>
    <submittedName>
        <fullName evidence="4">Cystatin</fullName>
    </submittedName>
</protein>
<dbReference type="EnsemblMetazoa" id="PPA29069.1">
    <property type="protein sequence ID" value="PPA29069.1"/>
    <property type="gene ID" value="WBGene00118623"/>
</dbReference>
<dbReference type="GO" id="GO:0031982">
    <property type="term" value="C:vesicle"/>
    <property type="evidence" value="ECO:0000318"/>
    <property type="project" value="GO_Central"/>
</dbReference>
<dbReference type="Proteomes" id="UP000005239">
    <property type="component" value="Unassembled WGS sequence"/>
</dbReference>
<dbReference type="InterPro" id="IPR046350">
    <property type="entry name" value="Cystatin_sf"/>
</dbReference>
<dbReference type="InterPro" id="IPR000010">
    <property type="entry name" value="Cystatin_dom"/>
</dbReference>
<dbReference type="GO" id="GO:0004869">
    <property type="term" value="F:cysteine-type endopeptidase inhibitor activity"/>
    <property type="evidence" value="ECO:0000318"/>
    <property type="project" value="GO_Central"/>
</dbReference>
<accession>A0A454Y3I8</accession>
<evidence type="ECO:0000256" key="2">
    <source>
        <dbReference type="ARBA" id="ARBA00022690"/>
    </source>
</evidence>
<dbReference type="OMA" id="QVTIWEK"/>
<dbReference type="Pfam" id="PF00031">
    <property type="entry name" value="Cystatin"/>
    <property type="match status" value="1"/>
</dbReference>
<reference evidence="5" key="1">
    <citation type="journal article" date="2008" name="Nat. Genet.">
        <title>The Pristionchus pacificus genome provides a unique perspective on nematode lifestyle and parasitism.</title>
        <authorList>
            <person name="Dieterich C."/>
            <person name="Clifton S.W."/>
            <person name="Schuster L.N."/>
            <person name="Chinwalla A."/>
            <person name="Delehaunty K."/>
            <person name="Dinkelacker I."/>
            <person name="Fulton L."/>
            <person name="Fulton R."/>
            <person name="Godfrey J."/>
            <person name="Minx P."/>
            <person name="Mitreva M."/>
            <person name="Roeseler W."/>
            <person name="Tian H."/>
            <person name="Witte H."/>
            <person name="Yang S.P."/>
            <person name="Wilson R.K."/>
            <person name="Sommer R.J."/>
        </authorList>
    </citation>
    <scope>NUCLEOTIDE SEQUENCE [LARGE SCALE GENOMIC DNA]</scope>
    <source>
        <strain evidence="5">PS312</strain>
    </source>
</reference>
<gene>
    <name evidence="4" type="primary">WBGene00118623</name>
</gene>
<dbReference type="GO" id="GO:0005615">
    <property type="term" value="C:extracellular space"/>
    <property type="evidence" value="ECO:0000318"/>
    <property type="project" value="GO_Central"/>
</dbReference>
<dbReference type="PANTHER" id="PTHR46186">
    <property type="entry name" value="CYSTATIN"/>
    <property type="match status" value="1"/>
</dbReference>
<dbReference type="GO" id="GO:0005737">
    <property type="term" value="C:cytoplasm"/>
    <property type="evidence" value="ECO:0000318"/>
    <property type="project" value="GO_Central"/>
</dbReference>
<organism evidence="4 5">
    <name type="scientific">Pristionchus pacificus</name>
    <name type="common">Parasitic nematode worm</name>
    <dbReference type="NCBI Taxonomy" id="54126"/>
    <lineage>
        <taxon>Eukaryota</taxon>
        <taxon>Metazoa</taxon>
        <taxon>Ecdysozoa</taxon>
        <taxon>Nematoda</taxon>
        <taxon>Chromadorea</taxon>
        <taxon>Rhabditida</taxon>
        <taxon>Rhabditina</taxon>
        <taxon>Diplogasteromorpha</taxon>
        <taxon>Diplogasteroidea</taxon>
        <taxon>Neodiplogasteridae</taxon>
        <taxon>Pristionchus</taxon>
    </lineage>
</organism>
<name>A0A454Y3I8_PRIPA</name>
<evidence type="ECO:0000256" key="1">
    <source>
        <dbReference type="ARBA" id="ARBA00009403"/>
    </source>
</evidence>
<dbReference type="AlphaFoldDB" id="A0A454Y3I8"/>
<dbReference type="SUPFAM" id="SSF54403">
    <property type="entry name" value="Cystatin/monellin"/>
    <property type="match status" value="1"/>
</dbReference>
<dbReference type="OrthoDB" id="110606at2759"/>